<dbReference type="EMBL" id="BMAW01065761">
    <property type="protein sequence ID" value="GFT51866.1"/>
    <property type="molecule type" value="Genomic_DNA"/>
</dbReference>
<dbReference type="AlphaFoldDB" id="A0A8X6P5N4"/>
<evidence type="ECO:0000313" key="1">
    <source>
        <dbReference type="EMBL" id="GFT51866.1"/>
    </source>
</evidence>
<organism evidence="1 2">
    <name type="scientific">Nephila pilipes</name>
    <name type="common">Giant wood spider</name>
    <name type="synonym">Nephila maculata</name>
    <dbReference type="NCBI Taxonomy" id="299642"/>
    <lineage>
        <taxon>Eukaryota</taxon>
        <taxon>Metazoa</taxon>
        <taxon>Ecdysozoa</taxon>
        <taxon>Arthropoda</taxon>
        <taxon>Chelicerata</taxon>
        <taxon>Arachnida</taxon>
        <taxon>Araneae</taxon>
        <taxon>Araneomorphae</taxon>
        <taxon>Entelegynae</taxon>
        <taxon>Araneoidea</taxon>
        <taxon>Nephilidae</taxon>
        <taxon>Nephila</taxon>
    </lineage>
</organism>
<comment type="caution">
    <text evidence="1">The sequence shown here is derived from an EMBL/GenBank/DDBJ whole genome shotgun (WGS) entry which is preliminary data.</text>
</comment>
<keyword evidence="2" id="KW-1185">Reference proteome</keyword>
<dbReference type="OrthoDB" id="6467593at2759"/>
<gene>
    <name evidence="1" type="primary">RF55_22990</name>
    <name evidence="1" type="ORF">NPIL_262891</name>
</gene>
<evidence type="ECO:0000313" key="2">
    <source>
        <dbReference type="Proteomes" id="UP000887013"/>
    </source>
</evidence>
<proteinExistence type="predicted"/>
<accession>A0A8X6P5N4</accession>
<reference evidence="1" key="1">
    <citation type="submission" date="2020-08" db="EMBL/GenBank/DDBJ databases">
        <title>Multicomponent nature underlies the extraordinary mechanical properties of spider dragline silk.</title>
        <authorList>
            <person name="Kono N."/>
            <person name="Nakamura H."/>
            <person name="Mori M."/>
            <person name="Yoshida Y."/>
            <person name="Ohtoshi R."/>
            <person name="Malay A.D."/>
            <person name="Moran D.A.P."/>
            <person name="Tomita M."/>
            <person name="Numata K."/>
            <person name="Arakawa K."/>
        </authorList>
    </citation>
    <scope>NUCLEOTIDE SEQUENCE</scope>
</reference>
<name>A0A8X6P5N4_NEPPI</name>
<protein>
    <submittedName>
        <fullName evidence="1">Transposase domain containing protein</fullName>
    </submittedName>
</protein>
<dbReference type="Proteomes" id="UP000887013">
    <property type="component" value="Unassembled WGS sequence"/>
</dbReference>
<sequence length="124" mass="14539">MRICCNRTNKQLRVQRPPIRNISDLRDRCLNIWYNLSPVIYQGLVASMLRRVEAVLRAKVPGISTLCLRRLDDNPKALDVLNEIPKEDFWNVIVEESNRYARQIIEKESFGGKKKEMKGVFCEF</sequence>